<protein>
    <recommendedName>
        <fullName evidence="7">C2H2-type domain-containing protein</fullName>
    </recommendedName>
</protein>
<dbReference type="InterPro" id="IPR016177">
    <property type="entry name" value="DNA-bd_dom_sf"/>
</dbReference>
<feature type="region of interest" description="Disordered" evidence="6">
    <location>
        <begin position="461"/>
        <end position="510"/>
    </location>
</feature>
<dbReference type="InterPro" id="IPR013087">
    <property type="entry name" value="Znf_C2H2_type"/>
</dbReference>
<reference evidence="8" key="1">
    <citation type="submission" date="2015-04" db="UniProtKB">
        <authorList>
            <consortium name="EnsemblPlants"/>
        </authorList>
    </citation>
    <scope>IDENTIFICATION</scope>
</reference>
<dbReference type="Gramene" id="OPUNC09G12080.1">
    <property type="protein sequence ID" value="OPUNC09G12080.1"/>
    <property type="gene ID" value="OPUNC09G12080"/>
</dbReference>
<feature type="compositionally biased region" description="Basic and acidic residues" evidence="6">
    <location>
        <begin position="570"/>
        <end position="579"/>
    </location>
</feature>
<feature type="domain" description="C2H2-type" evidence="7">
    <location>
        <begin position="346"/>
        <end position="367"/>
    </location>
</feature>
<dbReference type="PANTHER" id="PTHR37701:SF17">
    <property type="entry name" value="METHYL BINDING DOMAIN117"/>
    <property type="match status" value="1"/>
</dbReference>
<evidence type="ECO:0000259" key="7">
    <source>
        <dbReference type="PROSITE" id="PS00028"/>
    </source>
</evidence>
<dbReference type="STRING" id="4537.A0A0E0M2C1"/>
<keyword evidence="3" id="KW-0238">DNA-binding</keyword>
<organism evidence="8">
    <name type="scientific">Oryza punctata</name>
    <name type="common">Red rice</name>
    <dbReference type="NCBI Taxonomy" id="4537"/>
    <lineage>
        <taxon>Eukaryota</taxon>
        <taxon>Viridiplantae</taxon>
        <taxon>Streptophyta</taxon>
        <taxon>Embryophyta</taxon>
        <taxon>Tracheophyta</taxon>
        <taxon>Spermatophyta</taxon>
        <taxon>Magnoliopsida</taxon>
        <taxon>Liliopsida</taxon>
        <taxon>Poales</taxon>
        <taxon>Poaceae</taxon>
        <taxon>BOP clade</taxon>
        <taxon>Oryzoideae</taxon>
        <taxon>Oryzeae</taxon>
        <taxon>Oryzinae</taxon>
        <taxon>Oryza</taxon>
    </lineage>
</organism>
<proteinExistence type="predicted"/>
<feature type="compositionally biased region" description="Basic and acidic residues" evidence="6">
    <location>
        <begin position="324"/>
        <end position="336"/>
    </location>
</feature>
<evidence type="ECO:0000313" key="8">
    <source>
        <dbReference type="EnsemblPlants" id="OPUNC09G12080.1"/>
    </source>
</evidence>
<accession>A0A0E0M2C1</accession>
<dbReference type="Proteomes" id="UP000026962">
    <property type="component" value="Chromosome 9"/>
</dbReference>
<dbReference type="HOGENOM" id="CLU_003337_0_0_1"/>
<name>A0A0E0M2C1_ORYPU</name>
<evidence type="ECO:0000256" key="6">
    <source>
        <dbReference type="SAM" id="MobiDB-lite"/>
    </source>
</evidence>
<feature type="region of interest" description="Disordered" evidence="6">
    <location>
        <begin position="546"/>
        <end position="579"/>
    </location>
</feature>
<dbReference type="PROSITE" id="PS00028">
    <property type="entry name" value="ZINC_FINGER_C2H2_1"/>
    <property type="match status" value="1"/>
</dbReference>
<dbReference type="InterPro" id="IPR037472">
    <property type="entry name" value="MBD8"/>
</dbReference>
<feature type="compositionally biased region" description="Pro residues" evidence="6">
    <location>
        <begin position="117"/>
        <end position="129"/>
    </location>
</feature>
<sequence length="1095" mass="119060">MGTEVAPMVDMRALSQSDLVALAAGSPYSADPRRGRDADVLPPPKIDRAVFNESAGSRKQTFSRHRVATNLSHNLTPATASSSTAAAALPAHADEDSENRLITFHLQRLFAGEDPSFPSPPPQITPQPQPQTLISPAIAAPVTPGPSLPTPPPSNADMEVINPNGVAVDLARLAELVDPYEEEMRRRTAGLGAESELLGFMNGLEGQWGSRRRRRKFVDASMFGDHLPRGWKLLLGLKRKERVAWINCRRYVSPSGHQFATCKEVSTYLMSLLGYVEAKPTAIQSSNAEVPELNAVNSVGHCQPNSTEEKHSAPPVTSVPFSSHHGDPQRQLDKNETQVEANGKECQKCNLTFQDQSAYVQHQLSFHQRKAKRRKVNKSGEVGVNKNGTFVTQECQMTSENKLGHIDHNLATTKSQGQTPEKMPDEIISGELGGRPSVAPEPVGFQEMDGLTEQGKESSAGELLSGHCNDPLHNMAGVPEKEKGSAGEPVTGNHEDPIDNFSDHKIHDGACHNAEEPHTVEAASEFSIGNSANFQETDSTKDLVLSNTDCTQNDNSTNDLVPNASIPQSESKRTDDPMECTDIKPSKKVSEPCDLLDDKFSSFPEGANFNGQEENSPLSAALNEPDLNSIDMEVENDNVECKYGNADDSTSPENAKHIEDQIIDCRMAALKDHEINTDVRIRDVNLNSCLDAMSPPVSGANYETSNALDDNNRSSIIAQCFGANSADDNACKEENFVNSQNSASKAESFVNQNNDMMYQPNLTMDPISPAQINVDCFTSCSMTSEIKNNSNRHEDNAKEQLVNQRNITSNDAGFDVEAYSNIFNGAITESSLAQLNNAINMKADYSSCYSLSDLNTLTGGPATDEIDIHSMRNSFVNSSTSRNEPNEHCTLDFDIKGSMLEALEKSDSDLENQYNGSTRPCGSLPAAGTSGSIDDFMSLQTNFGSLTSLVRSVEDGPMSRIIQDQCDLQLGFGVQKPQMYPTFEEQLRMASAGAPQFGTMNRHNHVPVPEPTLMLGYAPHIGSCPPVQLGWDMSMSKMVGGCVLQSSMCVWCNTQFQHFGTVADQQADSLGFICPACKEKISGHLSMLNNSSSQL</sequence>
<reference evidence="8" key="2">
    <citation type="submission" date="2018-05" db="EMBL/GenBank/DDBJ databases">
        <title>OpunRS2 (Oryza punctata Reference Sequence Version 2).</title>
        <authorList>
            <person name="Zhang J."/>
            <person name="Kudrna D."/>
            <person name="Lee S."/>
            <person name="Talag J."/>
            <person name="Welchert J."/>
            <person name="Wing R.A."/>
        </authorList>
    </citation>
    <scope>NUCLEOTIDE SEQUENCE [LARGE SCALE GENOMIC DNA]</scope>
</reference>
<evidence type="ECO:0000256" key="1">
    <source>
        <dbReference type="ARBA" id="ARBA00004123"/>
    </source>
</evidence>
<evidence type="ECO:0000256" key="2">
    <source>
        <dbReference type="ARBA" id="ARBA00023015"/>
    </source>
</evidence>
<dbReference type="SUPFAM" id="SSF54171">
    <property type="entry name" value="DNA-binding domain"/>
    <property type="match status" value="1"/>
</dbReference>
<keyword evidence="2" id="KW-0805">Transcription regulation</keyword>
<feature type="region of interest" description="Disordered" evidence="6">
    <location>
        <begin position="298"/>
        <end position="336"/>
    </location>
</feature>
<feature type="region of interest" description="Disordered" evidence="6">
    <location>
        <begin position="111"/>
        <end position="131"/>
    </location>
</feature>
<dbReference type="GO" id="GO:0005634">
    <property type="term" value="C:nucleus"/>
    <property type="evidence" value="ECO:0007669"/>
    <property type="project" value="UniProtKB-SubCell"/>
</dbReference>
<evidence type="ECO:0000313" key="9">
    <source>
        <dbReference type="Proteomes" id="UP000026962"/>
    </source>
</evidence>
<dbReference type="AlphaFoldDB" id="A0A0E0M2C1"/>
<keyword evidence="4" id="KW-0804">Transcription</keyword>
<dbReference type="GO" id="GO:0003677">
    <property type="term" value="F:DNA binding"/>
    <property type="evidence" value="ECO:0007669"/>
    <property type="project" value="UniProtKB-KW"/>
</dbReference>
<dbReference type="OMA" id="DGACHNA"/>
<dbReference type="PANTHER" id="PTHR37701">
    <property type="entry name" value="METHYL-CPG-BINDING DOMAIN-CONTAINING PROTEIN 8"/>
    <property type="match status" value="1"/>
</dbReference>
<feature type="compositionally biased region" description="Polar residues" evidence="6">
    <location>
        <begin position="546"/>
        <end position="569"/>
    </location>
</feature>
<keyword evidence="5" id="KW-0539">Nucleus</keyword>
<comment type="subcellular location">
    <subcellularLocation>
        <location evidence="1">Nucleus</location>
    </subcellularLocation>
</comment>
<evidence type="ECO:0000256" key="4">
    <source>
        <dbReference type="ARBA" id="ARBA00023163"/>
    </source>
</evidence>
<evidence type="ECO:0000256" key="3">
    <source>
        <dbReference type="ARBA" id="ARBA00023125"/>
    </source>
</evidence>
<dbReference type="EnsemblPlants" id="OPUNC09G12080.1">
    <property type="protein sequence ID" value="OPUNC09G12080.1"/>
    <property type="gene ID" value="OPUNC09G12080"/>
</dbReference>
<evidence type="ECO:0000256" key="5">
    <source>
        <dbReference type="ARBA" id="ARBA00023242"/>
    </source>
</evidence>
<keyword evidence="9" id="KW-1185">Reference proteome</keyword>
<dbReference type="eggNOG" id="ENOG502QPIK">
    <property type="taxonomic scope" value="Eukaryota"/>
</dbReference>
<feature type="compositionally biased region" description="Basic and acidic residues" evidence="6">
    <location>
        <begin position="493"/>
        <end position="510"/>
    </location>
</feature>